<protein>
    <submittedName>
        <fullName evidence="1">Uncharacterized protein</fullName>
    </submittedName>
</protein>
<dbReference type="EMBL" id="CAJZBQ010000005">
    <property type="protein sequence ID" value="CAG9311887.1"/>
    <property type="molecule type" value="Genomic_DNA"/>
</dbReference>
<accession>A0AAU9IF50</accession>
<organism evidence="1 2">
    <name type="scientific">Blepharisma stoltei</name>
    <dbReference type="NCBI Taxonomy" id="1481888"/>
    <lineage>
        <taxon>Eukaryota</taxon>
        <taxon>Sar</taxon>
        <taxon>Alveolata</taxon>
        <taxon>Ciliophora</taxon>
        <taxon>Postciliodesmatophora</taxon>
        <taxon>Heterotrichea</taxon>
        <taxon>Heterotrichida</taxon>
        <taxon>Blepharismidae</taxon>
        <taxon>Blepharisma</taxon>
    </lineage>
</organism>
<gene>
    <name evidence="1" type="ORF">BSTOLATCC_MIC5147</name>
</gene>
<dbReference type="AlphaFoldDB" id="A0AAU9IF50"/>
<keyword evidence="2" id="KW-1185">Reference proteome</keyword>
<dbReference type="Proteomes" id="UP001162131">
    <property type="component" value="Unassembled WGS sequence"/>
</dbReference>
<comment type="caution">
    <text evidence="1">The sequence shown here is derived from an EMBL/GenBank/DDBJ whole genome shotgun (WGS) entry which is preliminary data.</text>
</comment>
<evidence type="ECO:0000313" key="2">
    <source>
        <dbReference type="Proteomes" id="UP001162131"/>
    </source>
</evidence>
<evidence type="ECO:0000313" key="1">
    <source>
        <dbReference type="EMBL" id="CAG9311887.1"/>
    </source>
</evidence>
<proteinExistence type="predicted"/>
<reference evidence="1" key="1">
    <citation type="submission" date="2021-09" db="EMBL/GenBank/DDBJ databases">
        <authorList>
            <consortium name="AG Swart"/>
            <person name="Singh M."/>
            <person name="Singh A."/>
            <person name="Seah K."/>
            <person name="Emmerich C."/>
        </authorList>
    </citation>
    <scope>NUCLEOTIDE SEQUENCE</scope>
    <source>
        <strain evidence="1">ATCC30299</strain>
    </source>
</reference>
<name>A0AAU9IF50_9CILI</name>
<sequence>MANMIMRHTTISPVKSRVNDCTDLLSLNYISSNPVRKGFEYSSENNFQYFSRAGNSSKHSHKKSFDFSGNSFVSDDLKNKISSLFGSHKQIMNELLNDKSSYNQLDIQEKLKELSLQNSKLVLENIALKKKLANHHY</sequence>